<evidence type="ECO:0000313" key="3">
    <source>
        <dbReference type="Proteomes" id="UP000216605"/>
    </source>
</evidence>
<proteinExistence type="predicted"/>
<dbReference type="RefSeq" id="WP_094413297.1">
    <property type="nucleotide sequence ID" value="NZ_NOXV01000218.1"/>
</dbReference>
<reference evidence="2 3" key="1">
    <citation type="submission" date="2017-07" db="EMBL/GenBank/DDBJ databases">
        <title>Flavobacterium cyanobacteriorum sp. nov., isolated from cyanobacterial aggregates in a eutrophic lake.</title>
        <authorList>
            <person name="Cai H."/>
        </authorList>
    </citation>
    <scope>NUCLEOTIDE SEQUENCE [LARGE SCALE GENOMIC DNA]</scope>
    <source>
        <strain evidence="2 3">TH021</strain>
    </source>
</reference>
<feature type="signal peptide" evidence="1">
    <location>
        <begin position="1"/>
        <end position="20"/>
    </location>
</feature>
<dbReference type="EMBL" id="NOXV01000218">
    <property type="protein sequence ID" value="OYQ38407.1"/>
    <property type="molecule type" value="Genomic_DNA"/>
</dbReference>
<sequence>MKTFLLSGFACIAMVATCFANNQKTFERVSREKEKALVEQCCTRTATQGREKRTATRCYTHKDQEIAKGRACALAQADADKAKERSYSLTVTNNGVEEGSGTP</sequence>
<name>A0A255ZA24_9FLAO</name>
<evidence type="ECO:0000256" key="1">
    <source>
        <dbReference type="SAM" id="SignalP"/>
    </source>
</evidence>
<keyword evidence="1" id="KW-0732">Signal</keyword>
<evidence type="ECO:0000313" key="2">
    <source>
        <dbReference type="EMBL" id="OYQ38407.1"/>
    </source>
</evidence>
<gene>
    <name evidence="2" type="ORF">CHU92_05230</name>
</gene>
<accession>A0A255ZA24</accession>
<organism evidence="2 3">
    <name type="scientific">Flavobacterium cyanobacteriorum</name>
    <dbReference type="NCBI Taxonomy" id="2022802"/>
    <lineage>
        <taxon>Bacteria</taxon>
        <taxon>Pseudomonadati</taxon>
        <taxon>Bacteroidota</taxon>
        <taxon>Flavobacteriia</taxon>
        <taxon>Flavobacteriales</taxon>
        <taxon>Flavobacteriaceae</taxon>
        <taxon>Flavobacterium</taxon>
    </lineage>
</organism>
<comment type="caution">
    <text evidence="2">The sequence shown here is derived from an EMBL/GenBank/DDBJ whole genome shotgun (WGS) entry which is preliminary data.</text>
</comment>
<dbReference type="AlphaFoldDB" id="A0A255ZA24"/>
<feature type="chain" id="PRO_5012558751" evidence="1">
    <location>
        <begin position="21"/>
        <end position="103"/>
    </location>
</feature>
<dbReference type="Proteomes" id="UP000216605">
    <property type="component" value="Unassembled WGS sequence"/>
</dbReference>
<protein>
    <submittedName>
        <fullName evidence="2">Uncharacterized protein</fullName>
    </submittedName>
</protein>
<keyword evidence="3" id="KW-1185">Reference proteome</keyword>